<sequence>MYNTHRTREALENKVEKSEIASTPANTDDLPELPKPQGGGRGRPRSESSKTAVLSAAYQHAAKEGGCGATIEAIAKSSGVSKVTIYKWWSDRQTLLTDAFLWHVGLEIPLSAEGDPVQAIHQHAARYVSLLGGDVGRVLKVVLSECLTKSGDTATFFDRYLKERRELGTRVIEAGQRSGAIRSQRPAQELYDQIYGTIFYRFIFDLSDLNPAFVRQLVDDVFCR</sequence>
<dbReference type="InterPro" id="IPR011075">
    <property type="entry name" value="TetR_C"/>
</dbReference>
<feature type="compositionally biased region" description="Basic and acidic residues" evidence="5">
    <location>
        <begin position="1"/>
        <end position="19"/>
    </location>
</feature>
<dbReference type="Pfam" id="PF00440">
    <property type="entry name" value="TetR_N"/>
    <property type="match status" value="1"/>
</dbReference>
<comment type="caution">
    <text evidence="7">The sequence shown here is derived from an EMBL/GenBank/DDBJ whole genome shotgun (WGS) entry which is preliminary data.</text>
</comment>
<keyword evidence="8" id="KW-1185">Reference proteome</keyword>
<dbReference type="InterPro" id="IPR001647">
    <property type="entry name" value="HTH_TetR"/>
</dbReference>
<organism evidence="7 8">
    <name type="scientific">Paraburkholderia hiiakae</name>
    <dbReference type="NCBI Taxonomy" id="1081782"/>
    <lineage>
        <taxon>Bacteria</taxon>
        <taxon>Pseudomonadati</taxon>
        <taxon>Pseudomonadota</taxon>
        <taxon>Betaproteobacteria</taxon>
        <taxon>Burkholderiales</taxon>
        <taxon>Burkholderiaceae</taxon>
        <taxon>Paraburkholderia</taxon>
    </lineage>
</organism>
<feature type="domain" description="HTH tetR-type" evidence="6">
    <location>
        <begin position="47"/>
        <end position="107"/>
    </location>
</feature>
<dbReference type="PROSITE" id="PS50977">
    <property type="entry name" value="HTH_TETR_2"/>
    <property type="match status" value="1"/>
</dbReference>
<evidence type="ECO:0000256" key="2">
    <source>
        <dbReference type="ARBA" id="ARBA00023125"/>
    </source>
</evidence>
<dbReference type="Pfam" id="PF16859">
    <property type="entry name" value="TetR_C_11"/>
    <property type="match status" value="1"/>
</dbReference>
<evidence type="ECO:0000256" key="3">
    <source>
        <dbReference type="ARBA" id="ARBA00023163"/>
    </source>
</evidence>
<evidence type="ECO:0000313" key="8">
    <source>
        <dbReference type="Proteomes" id="UP000656319"/>
    </source>
</evidence>
<keyword evidence="3" id="KW-0804">Transcription</keyword>
<dbReference type="InterPro" id="IPR009057">
    <property type="entry name" value="Homeodomain-like_sf"/>
</dbReference>
<evidence type="ECO:0000256" key="4">
    <source>
        <dbReference type="PROSITE-ProRule" id="PRU00335"/>
    </source>
</evidence>
<evidence type="ECO:0000259" key="6">
    <source>
        <dbReference type="PROSITE" id="PS50977"/>
    </source>
</evidence>
<name>A0ABM8NZM9_9BURK</name>
<dbReference type="EMBL" id="CAJHCQ010000014">
    <property type="protein sequence ID" value="CAD6550827.1"/>
    <property type="molecule type" value="Genomic_DNA"/>
</dbReference>
<dbReference type="SUPFAM" id="SSF48498">
    <property type="entry name" value="Tetracyclin repressor-like, C-terminal domain"/>
    <property type="match status" value="1"/>
</dbReference>
<evidence type="ECO:0000256" key="1">
    <source>
        <dbReference type="ARBA" id="ARBA00023015"/>
    </source>
</evidence>
<dbReference type="PANTHER" id="PTHR30055:SF148">
    <property type="entry name" value="TETR-FAMILY TRANSCRIPTIONAL REGULATOR"/>
    <property type="match status" value="1"/>
</dbReference>
<dbReference type="InterPro" id="IPR050109">
    <property type="entry name" value="HTH-type_TetR-like_transc_reg"/>
</dbReference>
<evidence type="ECO:0000256" key="5">
    <source>
        <dbReference type="SAM" id="MobiDB-lite"/>
    </source>
</evidence>
<dbReference type="Proteomes" id="UP000656319">
    <property type="component" value="Unassembled WGS sequence"/>
</dbReference>
<keyword evidence="2 4" id="KW-0238">DNA-binding</keyword>
<evidence type="ECO:0000313" key="7">
    <source>
        <dbReference type="EMBL" id="CAD6550827.1"/>
    </source>
</evidence>
<accession>A0ABM8NZM9</accession>
<dbReference type="InterPro" id="IPR036271">
    <property type="entry name" value="Tet_transcr_reg_TetR-rel_C_sf"/>
</dbReference>
<feature type="DNA-binding region" description="H-T-H motif" evidence="4">
    <location>
        <begin position="70"/>
        <end position="89"/>
    </location>
</feature>
<dbReference type="SUPFAM" id="SSF46689">
    <property type="entry name" value="Homeodomain-like"/>
    <property type="match status" value="1"/>
</dbReference>
<gene>
    <name evidence="7" type="ORF">LMG27952_05075</name>
</gene>
<dbReference type="Gene3D" id="1.10.10.60">
    <property type="entry name" value="Homeodomain-like"/>
    <property type="match status" value="1"/>
</dbReference>
<dbReference type="PANTHER" id="PTHR30055">
    <property type="entry name" value="HTH-TYPE TRANSCRIPTIONAL REGULATOR RUTR"/>
    <property type="match status" value="1"/>
</dbReference>
<reference evidence="7 8" key="1">
    <citation type="submission" date="2020-10" db="EMBL/GenBank/DDBJ databases">
        <authorList>
            <person name="Peeters C."/>
        </authorList>
    </citation>
    <scope>NUCLEOTIDE SEQUENCE [LARGE SCALE GENOMIC DNA]</scope>
    <source>
        <strain evidence="7 8">LMG 27952</strain>
    </source>
</reference>
<keyword evidence="1" id="KW-0805">Transcription regulation</keyword>
<dbReference type="Gene3D" id="1.10.357.10">
    <property type="entry name" value="Tetracycline Repressor, domain 2"/>
    <property type="match status" value="1"/>
</dbReference>
<proteinExistence type="predicted"/>
<feature type="region of interest" description="Disordered" evidence="5">
    <location>
        <begin position="1"/>
        <end position="51"/>
    </location>
</feature>
<protein>
    <recommendedName>
        <fullName evidence="6">HTH tetR-type domain-containing protein</fullName>
    </recommendedName>
</protein>